<accession>M7BZS2</accession>
<reference evidence="2" key="1">
    <citation type="journal article" date="2013" name="Nat. Genet.">
        <title>The draft genomes of soft-shell turtle and green sea turtle yield insights into the development and evolution of the turtle-specific body plan.</title>
        <authorList>
            <person name="Wang Z."/>
            <person name="Pascual-Anaya J."/>
            <person name="Zadissa A."/>
            <person name="Li W."/>
            <person name="Niimura Y."/>
            <person name="Huang Z."/>
            <person name="Li C."/>
            <person name="White S."/>
            <person name="Xiong Z."/>
            <person name="Fang D."/>
            <person name="Wang B."/>
            <person name="Ming Y."/>
            <person name="Chen Y."/>
            <person name="Zheng Y."/>
            <person name="Kuraku S."/>
            <person name="Pignatelli M."/>
            <person name="Herrero J."/>
            <person name="Beal K."/>
            <person name="Nozawa M."/>
            <person name="Li Q."/>
            <person name="Wang J."/>
            <person name="Zhang H."/>
            <person name="Yu L."/>
            <person name="Shigenobu S."/>
            <person name="Wang J."/>
            <person name="Liu J."/>
            <person name="Flicek P."/>
            <person name="Searle S."/>
            <person name="Wang J."/>
            <person name="Kuratani S."/>
            <person name="Yin Y."/>
            <person name="Aken B."/>
            <person name="Zhang G."/>
            <person name="Irie N."/>
        </authorList>
    </citation>
    <scope>NUCLEOTIDE SEQUENCE [LARGE SCALE GENOMIC DNA]</scope>
</reference>
<proteinExistence type="predicted"/>
<gene>
    <name evidence="1" type="ORF">UY3_00006</name>
</gene>
<dbReference type="AlphaFoldDB" id="M7BZS2"/>
<protein>
    <submittedName>
        <fullName evidence="1">Uncharacterized protein</fullName>
    </submittedName>
</protein>
<keyword evidence="2" id="KW-1185">Reference proteome</keyword>
<name>M7BZS2_CHEMY</name>
<dbReference type="eggNOG" id="ENOG502S001">
    <property type="taxonomic scope" value="Eukaryota"/>
</dbReference>
<sequence>MLKLYQPVVKQQEIKPEPSQASHMANLRQVTGVTSKQISEAMKLELELCVVEKL</sequence>
<evidence type="ECO:0000313" key="2">
    <source>
        <dbReference type="Proteomes" id="UP000031443"/>
    </source>
</evidence>
<dbReference type="EMBL" id="KB519216">
    <property type="protein sequence ID" value="EMP42719.1"/>
    <property type="molecule type" value="Genomic_DNA"/>
</dbReference>
<dbReference type="STRING" id="8469.M7BZS2"/>
<evidence type="ECO:0000313" key="1">
    <source>
        <dbReference type="EMBL" id="EMP42719.1"/>
    </source>
</evidence>
<dbReference type="Proteomes" id="UP000031443">
    <property type="component" value="Unassembled WGS sequence"/>
</dbReference>
<organism evidence="1 2">
    <name type="scientific">Chelonia mydas</name>
    <name type="common">Green sea-turtle</name>
    <name type="synonym">Chelonia agassizi</name>
    <dbReference type="NCBI Taxonomy" id="8469"/>
    <lineage>
        <taxon>Eukaryota</taxon>
        <taxon>Metazoa</taxon>
        <taxon>Chordata</taxon>
        <taxon>Craniata</taxon>
        <taxon>Vertebrata</taxon>
        <taxon>Euteleostomi</taxon>
        <taxon>Archelosauria</taxon>
        <taxon>Testudinata</taxon>
        <taxon>Testudines</taxon>
        <taxon>Cryptodira</taxon>
        <taxon>Durocryptodira</taxon>
        <taxon>Americhelydia</taxon>
        <taxon>Chelonioidea</taxon>
        <taxon>Cheloniidae</taxon>
        <taxon>Chelonia</taxon>
    </lineage>
</organism>